<evidence type="ECO:0000256" key="1">
    <source>
        <dbReference type="ARBA" id="ARBA00008894"/>
    </source>
</evidence>
<dbReference type="CDD" id="cd14798">
    <property type="entry name" value="RX-CC_like"/>
    <property type="match status" value="1"/>
</dbReference>
<comment type="similarity">
    <text evidence="1">Belongs to the disease resistance NB-LRR family.</text>
</comment>
<comment type="caution">
    <text evidence="6">The sequence shown here is derived from an EMBL/GenBank/DDBJ whole genome shotgun (WGS) entry which is preliminary data.</text>
</comment>
<gene>
    <name evidence="6" type="ORF">ACH5RR_039848</name>
</gene>
<reference evidence="6 7" key="1">
    <citation type="submission" date="2024-11" db="EMBL/GenBank/DDBJ databases">
        <title>A near-complete genome assembly of Cinchona calisaya.</title>
        <authorList>
            <person name="Lian D.C."/>
            <person name="Zhao X.W."/>
            <person name="Wei L."/>
        </authorList>
    </citation>
    <scope>NUCLEOTIDE SEQUENCE [LARGE SCALE GENOMIC DNA]</scope>
    <source>
        <tissue evidence="6">Nenye</tissue>
    </source>
</reference>
<dbReference type="PANTHER" id="PTHR19338:SF73">
    <property type="entry name" value="DISEASE RESISTANCE PROTEIN RGA2-LIKE"/>
    <property type="match status" value="1"/>
</dbReference>
<dbReference type="PANTHER" id="PTHR19338">
    <property type="entry name" value="TRANSLOCASE OF INNER MITOCHONDRIAL MEMBRANE 13 HOMOLOG"/>
    <property type="match status" value="1"/>
</dbReference>
<keyword evidence="5" id="KW-0067">ATP-binding</keyword>
<evidence type="ECO:0000256" key="2">
    <source>
        <dbReference type="ARBA" id="ARBA00022614"/>
    </source>
</evidence>
<dbReference type="Proteomes" id="UP001630127">
    <property type="component" value="Unassembled WGS sequence"/>
</dbReference>
<sequence>MPKTPQAIHLCILHLRAEGSLRSVIVAYPFVHFLIPDDADRNGLVMTTFRGGLTFLIIFLANAPDLYDDDRDDVKMLLTDITALACELGGISYFFYLTENIPKEALQTLVKLMENTELLKVQLLLLKLQKLMDLKHEGLQQQEELMTAFVKNLNYSIHEGLSFLPTFILTFELPRVNVQNNKTVWKDAETLAWEASSVYHSFCSNSMTKQVATSEMVKLLDRIKLFKVEVFLVQLLDSRTVLIANVKDQIQDLFEGLIFIRTFIMSPLDEIGKLILIRAEKVARDAGFLCYSLHSSEITEDVLGQMIHLLPELMENVKLVKDEIMQSYLKIRRSLQSNFPKYCGLGFVHFFLGNLRELLNKKVDAIASVKHLIEVAYNEIEEIVKSIHMDIPEQFDDQCDLRNLRSRIVNVAYEAEYLIDSFLTKVGILWYHVLWLFDLIEELKLIRIQVSELSEKAHETFANNVEHSMINYMVSPAGFPNIDEVVVDLDDQAKLMIDRLTRGTSQQDVVSIVGMPGL</sequence>
<keyword evidence="2" id="KW-0433">Leucine-rich repeat</keyword>
<evidence type="ECO:0000256" key="4">
    <source>
        <dbReference type="ARBA" id="ARBA00022821"/>
    </source>
</evidence>
<evidence type="ECO:0000256" key="5">
    <source>
        <dbReference type="ARBA" id="ARBA00022840"/>
    </source>
</evidence>
<evidence type="ECO:0000313" key="7">
    <source>
        <dbReference type="Proteomes" id="UP001630127"/>
    </source>
</evidence>
<protein>
    <submittedName>
        <fullName evidence="6">Uncharacterized protein</fullName>
    </submittedName>
</protein>
<dbReference type="GO" id="GO:0006952">
    <property type="term" value="P:defense response"/>
    <property type="evidence" value="ECO:0007669"/>
    <property type="project" value="UniProtKB-KW"/>
</dbReference>
<dbReference type="AlphaFoldDB" id="A0ABD2Y4L0"/>
<keyword evidence="3" id="KW-0677">Repeat</keyword>
<dbReference type="GO" id="GO:0005524">
    <property type="term" value="F:ATP binding"/>
    <property type="evidence" value="ECO:0007669"/>
    <property type="project" value="UniProtKB-KW"/>
</dbReference>
<proteinExistence type="inferred from homology"/>
<accession>A0ABD2Y4L0</accession>
<name>A0ABD2Y4L0_9GENT</name>
<evidence type="ECO:0000313" key="6">
    <source>
        <dbReference type="EMBL" id="KAL3500755.1"/>
    </source>
</evidence>
<evidence type="ECO:0000256" key="3">
    <source>
        <dbReference type="ARBA" id="ARBA00022737"/>
    </source>
</evidence>
<organism evidence="6 7">
    <name type="scientific">Cinchona calisaya</name>
    <dbReference type="NCBI Taxonomy" id="153742"/>
    <lineage>
        <taxon>Eukaryota</taxon>
        <taxon>Viridiplantae</taxon>
        <taxon>Streptophyta</taxon>
        <taxon>Embryophyta</taxon>
        <taxon>Tracheophyta</taxon>
        <taxon>Spermatophyta</taxon>
        <taxon>Magnoliopsida</taxon>
        <taxon>eudicotyledons</taxon>
        <taxon>Gunneridae</taxon>
        <taxon>Pentapetalae</taxon>
        <taxon>asterids</taxon>
        <taxon>lamiids</taxon>
        <taxon>Gentianales</taxon>
        <taxon>Rubiaceae</taxon>
        <taxon>Cinchonoideae</taxon>
        <taxon>Cinchoneae</taxon>
        <taxon>Cinchona</taxon>
    </lineage>
</organism>
<keyword evidence="5" id="KW-0547">Nucleotide-binding</keyword>
<keyword evidence="4" id="KW-0611">Plant defense</keyword>
<dbReference type="EMBL" id="JBJUIK010000016">
    <property type="protein sequence ID" value="KAL3500755.1"/>
    <property type="molecule type" value="Genomic_DNA"/>
</dbReference>
<keyword evidence="7" id="KW-1185">Reference proteome</keyword>
<feature type="non-terminal residue" evidence="6">
    <location>
        <position position="518"/>
    </location>
</feature>
<dbReference type="InterPro" id="IPR038005">
    <property type="entry name" value="RX-like_CC"/>
</dbReference>